<evidence type="ECO:0008006" key="3">
    <source>
        <dbReference type="Google" id="ProtNLM"/>
    </source>
</evidence>
<accession>F3KPP3</accession>
<dbReference type="AlphaFoldDB" id="F3KPP3"/>
<dbReference type="OrthoDB" id="9155274at2"/>
<name>F3KPP3_9BURK</name>
<dbReference type="Proteomes" id="UP000016368">
    <property type="component" value="Unassembled WGS sequence"/>
</dbReference>
<reference evidence="1 2" key="1">
    <citation type="journal article" date="2011" name="EMBO J.">
        <title>Structural diversity of bacterial flagellar motors.</title>
        <authorList>
            <person name="Chen S."/>
            <person name="Beeby M."/>
            <person name="Murphy G.E."/>
            <person name="Leadbetter J.R."/>
            <person name="Hendrixson D.R."/>
            <person name="Briegel A."/>
            <person name="Li Z."/>
            <person name="Shi J."/>
            <person name="Tocheva E.I."/>
            <person name="Muller A."/>
            <person name="Dobro M.J."/>
            <person name="Jensen G.J."/>
        </authorList>
    </citation>
    <scope>NUCLEOTIDE SEQUENCE [LARGE SCALE GENOMIC DNA]</scope>
    <source>
        <strain evidence="1 2">ATCC 19624</strain>
    </source>
</reference>
<keyword evidence="2" id="KW-1185">Reference proteome</keyword>
<evidence type="ECO:0000313" key="1">
    <source>
        <dbReference type="EMBL" id="EGI78301.1"/>
    </source>
</evidence>
<dbReference type="Pfam" id="PF13318">
    <property type="entry name" value="AtzG-like"/>
    <property type="match status" value="1"/>
</dbReference>
<proteinExistence type="predicted"/>
<organism evidence="1 2">
    <name type="scientific">Hylemonella gracilis ATCC 19624</name>
    <dbReference type="NCBI Taxonomy" id="887062"/>
    <lineage>
        <taxon>Bacteria</taxon>
        <taxon>Pseudomonadati</taxon>
        <taxon>Pseudomonadota</taxon>
        <taxon>Betaproteobacteria</taxon>
        <taxon>Burkholderiales</taxon>
        <taxon>Comamonadaceae</taxon>
        <taxon>Hylemonella</taxon>
    </lineage>
</organism>
<dbReference type="EMBL" id="AEGR01000024">
    <property type="protein sequence ID" value="EGI78301.1"/>
    <property type="molecule type" value="Genomic_DNA"/>
</dbReference>
<dbReference type="STRING" id="887062.HGR_02014"/>
<gene>
    <name evidence="1" type="ORF">HGR_02014</name>
</gene>
<dbReference type="RefSeq" id="WP_006296378.1">
    <property type="nucleotide sequence ID" value="NZ_AEGR01000024.1"/>
</dbReference>
<dbReference type="InterPro" id="IPR025148">
    <property type="entry name" value="AtzG-like"/>
</dbReference>
<protein>
    <recommendedName>
        <fullName evidence="3">DUF4089 domain-containing protein</fullName>
    </recommendedName>
</protein>
<sequence>MSDDEMLTYVRASARLLDLPLDEARAARVAGHLQRTAAMAALLERLDLAVEDEPAEIYCPARPVPGASA</sequence>
<evidence type="ECO:0000313" key="2">
    <source>
        <dbReference type="Proteomes" id="UP000016368"/>
    </source>
</evidence>
<comment type="caution">
    <text evidence="1">The sequence shown here is derived from an EMBL/GenBank/DDBJ whole genome shotgun (WGS) entry which is preliminary data.</text>
</comment>